<dbReference type="InterPro" id="IPR037171">
    <property type="entry name" value="NagB/RpiA_transferase-like"/>
</dbReference>
<gene>
    <name evidence="1" type="primary">nagB_2</name>
    <name evidence="1" type="ORF">SAMEA70245418_02411</name>
</gene>
<protein>
    <submittedName>
        <fullName evidence="1">Glucosamine-6-phosphate deaminase</fullName>
        <ecNumber evidence="1">3.5.99.6</ecNumber>
    </submittedName>
</protein>
<name>A0A7I8NNY6_STAAU</name>
<dbReference type="EC" id="3.5.99.6" evidence="1"/>
<keyword evidence="1" id="KW-0378">Hydrolase</keyword>
<dbReference type="EMBL" id="CAIIKR010000008">
    <property type="protein sequence ID" value="CAC8532798.1"/>
    <property type="molecule type" value="Genomic_DNA"/>
</dbReference>
<sequence length="64" mass="7214">MKVLNLGSKKQASFYVACELYKEMAFNQHCKLGLATGGTMTDLYEQLVKLLTDCNIKCNTYKNS</sequence>
<dbReference type="SUPFAM" id="SSF100950">
    <property type="entry name" value="NagB/RpiA/CoA transferase-like"/>
    <property type="match status" value="1"/>
</dbReference>
<proteinExistence type="predicted"/>
<evidence type="ECO:0000313" key="2">
    <source>
        <dbReference type="Proteomes" id="UP000507408"/>
    </source>
</evidence>
<dbReference type="Proteomes" id="UP000507408">
    <property type="component" value="Unassembled WGS sequence"/>
</dbReference>
<accession>A0A7I8NNY6</accession>
<reference evidence="1 2" key="1">
    <citation type="submission" date="2020-06" db="EMBL/GenBank/DDBJ databases">
        <authorList>
            <consortium name="Pathogen Informatics"/>
        </authorList>
    </citation>
    <scope>NUCLEOTIDE SEQUENCE [LARGE SCALE GENOMIC DNA]</scope>
    <source>
        <strain evidence="1 2">MOS222</strain>
    </source>
</reference>
<dbReference type="AlphaFoldDB" id="A0A7I8NNY6"/>
<dbReference type="GO" id="GO:0004342">
    <property type="term" value="F:glucosamine-6-phosphate deaminase activity"/>
    <property type="evidence" value="ECO:0007669"/>
    <property type="project" value="UniProtKB-EC"/>
</dbReference>
<evidence type="ECO:0000313" key="1">
    <source>
        <dbReference type="EMBL" id="CAC8532798.1"/>
    </source>
</evidence>
<comment type="caution">
    <text evidence="1">The sequence shown here is derived from an EMBL/GenBank/DDBJ whole genome shotgun (WGS) entry which is preliminary data.</text>
</comment>
<organism evidence="1 2">
    <name type="scientific">Staphylococcus aureus</name>
    <dbReference type="NCBI Taxonomy" id="1280"/>
    <lineage>
        <taxon>Bacteria</taxon>
        <taxon>Bacillati</taxon>
        <taxon>Bacillota</taxon>
        <taxon>Bacilli</taxon>
        <taxon>Bacillales</taxon>
        <taxon>Staphylococcaceae</taxon>
        <taxon>Staphylococcus</taxon>
    </lineage>
</organism>